<evidence type="ECO:0000256" key="1">
    <source>
        <dbReference type="ARBA" id="ARBA00022491"/>
    </source>
</evidence>
<keyword evidence="2 3" id="KW-0238">DNA-binding</keyword>
<dbReference type="GO" id="GO:0003677">
    <property type="term" value="F:DNA binding"/>
    <property type="evidence" value="ECO:0007669"/>
    <property type="project" value="UniProtKB-UniRule"/>
</dbReference>
<evidence type="ECO:0000259" key="4">
    <source>
        <dbReference type="PROSITE" id="PS50977"/>
    </source>
</evidence>
<name>A0A1E5LEU0_9BACI</name>
<accession>A0A1E5LEU0</accession>
<gene>
    <name evidence="5" type="ORF">BFG57_14995</name>
</gene>
<dbReference type="EMBL" id="MJEH01000024">
    <property type="protein sequence ID" value="OEH92588.1"/>
    <property type="molecule type" value="Genomic_DNA"/>
</dbReference>
<dbReference type="PROSITE" id="PS50977">
    <property type="entry name" value="HTH_TETR_2"/>
    <property type="match status" value="1"/>
</dbReference>
<dbReference type="PANTHER" id="PTHR43479">
    <property type="entry name" value="ACREF/ENVCD OPERON REPRESSOR-RELATED"/>
    <property type="match status" value="1"/>
</dbReference>
<dbReference type="PANTHER" id="PTHR43479:SF11">
    <property type="entry name" value="ACREF_ENVCD OPERON REPRESSOR-RELATED"/>
    <property type="match status" value="1"/>
</dbReference>
<keyword evidence="6" id="KW-1185">Reference proteome</keyword>
<evidence type="ECO:0000256" key="3">
    <source>
        <dbReference type="PROSITE-ProRule" id="PRU00335"/>
    </source>
</evidence>
<dbReference type="Proteomes" id="UP000095209">
    <property type="component" value="Unassembled WGS sequence"/>
</dbReference>
<dbReference type="OrthoDB" id="9812484at2"/>
<comment type="caution">
    <text evidence="5">The sequence shown here is derived from an EMBL/GenBank/DDBJ whole genome shotgun (WGS) entry which is preliminary data.</text>
</comment>
<evidence type="ECO:0000256" key="2">
    <source>
        <dbReference type="ARBA" id="ARBA00023125"/>
    </source>
</evidence>
<feature type="DNA-binding region" description="H-T-H motif" evidence="3">
    <location>
        <begin position="25"/>
        <end position="44"/>
    </location>
</feature>
<organism evidence="5 6">
    <name type="scientific">Bacillus solimangrovi</name>
    <dbReference type="NCBI Taxonomy" id="1305675"/>
    <lineage>
        <taxon>Bacteria</taxon>
        <taxon>Bacillati</taxon>
        <taxon>Bacillota</taxon>
        <taxon>Bacilli</taxon>
        <taxon>Bacillales</taxon>
        <taxon>Bacillaceae</taxon>
        <taxon>Bacillus</taxon>
    </lineage>
</organism>
<dbReference type="PRINTS" id="PR00455">
    <property type="entry name" value="HTHTETR"/>
</dbReference>
<dbReference type="Pfam" id="PF00440">
    <property type="entry name" value="TetR_N"/>
    <property type="match status" value="1"/>
</dbReference>
<dbReference type="InterPro" id="IPR001647">
    <property type="entry name" value="HTH_TetR"/>
</dbReference>
<evidence type="ECO:0000313" key="5">
    <source>
        <dbReference type="EMBL" id="OEH92588.1"/>
    </source>
</evidence>
<keyword evidence="1" id="KW-0678">Repressor</keyword>
<feature type="domain" description="HTH tetR-type" evidence="4">
    <location>
        <begin position="2"/>
        <end position="62"/>
    </location>
</feature>
<reference evidence="5 6" key="1">
    <citation type="submission" date="2016-08" db="EMBL/GenBank/DDBJ databases">
        <title>Genome of Bacillus solimangrovi GH2-4.</title>
        <authorList>
            <person name="Lim S."/>
            <person name="Kim B.-C."/>
        </authorList>
    </citation>
    <scope>NUCLEOTIDE SEQUENCE [LARGE SCALE GENOMIC DNA]</scope>
    <source>
        <strain evidence="5 6">GH2-4</strain>
    </source>
</reference>
<dbReference type="RefSeq" id="WP_069717371.1">
    <property type="nucleotide sequence ID" value="NZ_MJEH01000024.1"/>
</dbReference>
<dbReference type="Gene3D" id="1.10.357.10">
    <property type="entry name" value="Tetracycline Repressor, domain 2"/>
    <property type="match status" value="1"/>
</dbReference>
<dbReference type="SUPFAM" id="SSF46689">
    <property type="entry name" value="Homeodomain-like"/>
    <property type="match status" value="1"/>
</dbReference>
<dbReference type="InterPro" id="IPR050624">
    <property type="entry name" value="HTH-type_Tx_Regulator"/>
</dbReference>
<dbReference type="STRING" id="1305675.BFG57_14995"/>
<proteinExistence type="predicted"/>
<sequence>MKKTDELLLDAALSIFHEKGYHLTRVSDIVKQAGVSQGTFYLYFKSKEEIYAKLVDQFLERILLSLEELSIQLEPLDDVDGKKELIYHTFRFFYENRKMANLTFTNQVETPSINEIIEQRDQAIVAFIKKVIRSSEPYNQFSDEELDIAASGIHAMFIHLNYKWFNEDSVDERYIDLLAGVVFRMIM</sequence>
<dbReference type="InterPro" id="IPR009057">
    <property type="entry name" value="Homeodomain-like_sf"/>
</dbReference>
<evidence type="ECO:0000313" key="6">
    <source>
        <dbReference type="Proteomes" id="UP000095209"/>
    </source>
</evidence>
<protein>
    <recommendedName>
        <fullName evidence="4">HTH tetR-type domain-containing protein</fullName>
    </recommendedName>
</protein>
<dbReference type="AlphaFoldDB" id="A0A1E5LEU0"/>